<evidence type="ECO:0000313" key="8">
    <source>
        <dbReference type="EMBL" id="KXX75880.1"/>
    </source>
</evidence>
<accession>A0A175VY12</accession>
<keyword evidence="4" id="KW-0560">Oxidoreductase</keyword>
<feature type="domain" description="Prolyl 4-hydroxylase alpha subunit" evidence="7">
    <location>
        <begin position="75"/>
        <end position="309"/>
    </location>
</feature>
<comment type="cofactor">
    <cofactor evidence="1">
        <name>L-ascorbate</name>
        <dbReference type="ChEBI" id="CHEBI:38290"/>
    </cofactor>
</comment>
<dbReference type="GO" id="GO:0005506">
    <property type="term" value="F:iron ion binding"/>
    <property type="evidence" value="ECO:0007669"/>
    <property type="project" value="InterPro"/>
</dbReference>
<dbReference type="InterPro" id="IPR006620">
    <property type="entry name" value="Pro_4_hyd_alph"/>
</dbReference>
<gene>
    <name evidence="8" type="ORF">MMYC01_205352</name>
</gene>
<keyword evidence="9" id="KW-1185">Reference proteome</keyword>
<dbReference type="Pfam" id="PF13640">
    <property type="entry name" value="2OG-FeII_Oxy_3"/>
    <property type="match status" value="1"/>
</dbReference>
<evidence type="ECO:0000256" key="4">
    <source>
        <dbReference type="ARBA" id="ARBA00023002"/>
    </source>
</evidence>
<evidence type="ECO:0000256" key="1">
    <source>
        <dbReference type="ARBA" id="ARBA00001961"/>
    </source>
</evidence>
<dbReference type="GO" id="GO:0005783">
    <property type="term" value="C:endoplasmic reticulum"/>
    <property type="evidence" value="ECO:0007669"/>
    <property type="project" value="TreeGrafter"/>
</dbReference>
<feature type="region of interest" description="Disordered" evidence="6">
    <location>
        <begin position="15"/>
        <end position="34"/>
    </location>
</feature>
<evidence type="ECO:0000256" key="6">
    <source>
        <dbReference type="SAM" id="MobiDB-lite"/>
    </source>
</evidence>
<evidence type="ECO:0000256" key="3">
    <source>
        <dbReference type="ARBA" id="ARBA00022964"/>
    </source>
</evidence>
<dbReference type="PANTHER" id="PTHR10869:SF241">
    <property type="entry name" value="FE2OG DIOXYGENASE DOMAIN-CONTAINING PROTEIN"/>
    <property type="match status" value="1"/>
</dbReference>
<dbReference type="PANTHER" id="PTHR10869">
    <property type="entry name" value="PROLYL 4-HYDROXYLASE ALPHA SUBUNIT"/>
    <property type="match status" value="1"/>
</dbReference>
<dbReference type="GO" id="GO:0004656">
    <property type="term" value="F:procollagen-proline 4-dioxygenase activity"/>
    <property type="evidence" value="ECO:0007669"/>
    <property type="project" value="TreeGrafter"/>
</dbReference>
<sequence length="317" mass="35232">MLSALKDELLSKTARRKAATPVTPIRQHQPIKTTYRSNSVDIPDTFLTTPAHDCLPVVATPIVWPSTPLPEYNGTYAVVLDNVLSPSECATLIALAEASVPPQGKPGGEQRNGPDDAWGPALVNIGAGFEVLTPGYRNSDRIVWDCQEVVNRIWERCMQVDGDDGEAMRERLSVVRGEERAITGGGWREEGWKWEFSRVNDRMRFLRYGKGGFLSVTHCDATYVDVNKPTGDTRTLFTVHVYLNDSKAEAGKDATLVGGATTFFSSDEKRRLDINPKAGRVLIFQHHKLLHSGDDVKAGVKYTMRTDILYNLIKDEE</sequence>
<dbReference type="InterPro" id="IPR045054">
    <property type="entry name" value="P4HA-like"/>
</dbReference>
<name>A0A175VY12_9PEZI</name>
<dbReference type="VEuPathDB" id="FungiDB:MMYC01_205352"/>
<comment type="caution">
    <text evidence="8">The sequence shown here is derived from an EMBL/GenBank/DDBJ whole genome shotgun (WGS) entry which is preliminary data.</text>
</comment>
<keyword evidence="3" id="KW-0223">Dioxygenase</keyword>
<keyword evidence="2" id="KW-0479">Metal-binding</keyword>
<dbReference type="SUPFAM" id="SSF51197">
    <property type="entry name" value="Clavaminate synthase-like"/>
    <property type="match status" value="1"/>
</dbReference>
<dbReference type="InterPro" id="IPR044862">
    <property type="entry name" value="Pro_4_hyd_alph_FE2OG_OXY"/>
</dbReference>
<dbReference type="SMART" id="SM00702">
    <property type="entry name" value="P4Hc"/>
    <property type="match status" value="1"/>
</dbReference>
<dbReference type="Proteomes" id="UP000078237">
    <property type="component" value="Unassembled WGS sequence"/>
</dbReference>
<dbReference type="STRING" id="100816.A0A175VY12"/>
<evidence type="ECO:0000313" key="9">
    <source>
        <dbReference type="Proteomes" id="UP000078237"/>
    </source>
</evidence>
<dbReference type="GO" id="GO:0031418">
    <property type="term" value="F:L-ascorbic acid binding"/>
    <property type="evidence" value="ECO:0007669"/>
    <property type="project" value="InterPro"/>
</dbReference>
<evidence type="ECO:0000259" key="7">
    <source>
        <dbReference type="SMART" id="SM00702"/>
    </source>
</evidence>
<proteinExistence type="predicted"/>
<evidence type="ECO:0000256" key="2">
    <source>
        <dbReference type="ARBA" id="ARBA00022723"/>
    </source>
</evidence>
<dbReference type="EMBL" id="LCTW02000242">
    <property type="protein sequence ID" value="KXX75880.1"/>
    <property type="molecule type" value="Genomic_DNA"/>
</dbReference>
<reference evidence="8 9" key="1">
    <citation type="journal article" date="2016" name="Genome Announc.">
        <title>Genome Sequence of Madurella mycetomatis mm55, Isolated from a Human Mycetoma Case in Sudan.</title>
        <authorList>
            <person name="Smit S."/>
            <person name="Derks M.F."/>
            <person name="Bervoets S."/>
            <person name="Fahal A."/>
            <person name="van Leeuwen W."/>
            <person name="van Belkum A."/>
            <person name="van de Sande W.W."/>
        </authorList>
    </citation>
    <scope>NUCLEOTIDE SEQUENCE [LARGE SCALE GENOMIC DNA]</scope>
    <source>
        <strain evidence="9">mm55</strain>
    </source>
</reference>
<dbReference type="AlphaFoldDB" id="A0A175VY12"/>
<protein>
    <recommendedName>
        <fullName evidence="7">Prolyl 4-hydroxylase alpha subunit domain-containing protein</fullName>
    </recommendedName>
</protein>
<evidence type="ECO:0000256" key="5">
    <source>
        <dbReference type="ARBA" id="ARBA00023004"/>
    </source>
</evidence>
<dbReference type="OrthoDB" id="69177at2759"/>
<organism evidence="8 9">
    <name type="scientific">Madurella mycetomatis</name>
    <dbReference type="NCBI Taxonomy" id="100816"/>
    <lineage>
        <taxon>Eukaryota</taxon>
        <taxon>Fungi</taxon>
        <taxon>Dikarya</taxon>
        <taxon>Ascomycota</taxon>
        <taxon>Pezizomycotina</taxon>
        <taxon>Sordariomycetes</taxon>
        <taxon>Sordariomycetidae</taxon>
        <taxon>Sordariales</taxon>
        <taxon>Sordariales incertae sedis</taxon>
        <taxon>Madurella</taxon>
    </lineage>
</organism>
<keyword evidence="5" id="KW-0408">Iron</keyword>
<dbReference type="Gene3D" id="2.60.120.620">
    <property type="entry name" value="q2cbj1_9rhob like domain"/>
    <property type="match status" value="1"/>
</dbReference>